<evidence type="ECO:0000313" key="2">
    <source>
        <dbReference type="EMBL" id="KAF7268178.1"/>
    </source>
</evidence>
<gene>
    <name evidence="2" type="ORF">GWI33_018640</name>
</gene>
<reference evidence="2" key="1">
    <citation type="submission" date="2020-08" db="EMBL/GenBank/DDBJ databases">
        <title>Genome sequencing and assembly of the red palm weevil Rhynchophorus ferrugineus.</title>
        <authorList>
            <person name="Dias G.B."/>
            <person name="Bergman C.M."/>
            <person name="Manee M."/>
        </authorList>
    </citation>
    <scope>NUCLEOTIDE SEQUENCE</scope>
    <source>
        <strain evidence="2">AA-2017</strain>
        <tissue evidence="2">Whole larva</tissue>
    </source>
</reference>
<organism evidence="2 3">
    <name type="scientific">Rhynchophorus ferrugineus</name>
    <name type="common">Red palm weevil</name>
    <name type="synonym">Curculio ferrugineus</name>
    <dbReference type="NCBI Taxonomy" id="354439"/>
    <lineage>
        <taxon>Eukaryota</taxon>
        <taxon>Metazoa</taxon>
        <taxon>Ecdysozoa</taxon>
        <taxon>Arthropoda</taxon>
        <taxon>Hexapoda</taxon>
        <taxon>Insecta</taxon>
        <taxon>Pterygota</taxon>
        <taxon>Neoptera</taxon>
        <taxon>Endopterygota</taxon>
        <taxon>Coleoptera</taxon>
        <taxon>Polyphaga</taxon>
        <taxon>Cucujiformia</taxon>
        <taxon>Curculionidae</taxon>
        <taxon>Dryophthorinae</taxon>
        <taxon>Rhynchophorus</taxon>
    </lineage>
</organism>
<protein>
    <submittedName>
        <fullName evidence="2">Uncharacterized protein</fullName>
    </submittedName>
</protein>
<sequence>MINLAKTDILSSSPTSYYGWGAEPPPPPPSRPTSSPHTRFVLGSHIIFSARLWRDNHRSSTSRREKVPGGRSAVLDEARSHNSTRPGSGLIYGLLPGPGRALQPKAPEKNWPRFPADSRLFFTRVDCESAIIYAALGAKVVCCGRAPLR</sequence>
<accession>A0A834HVG9</accession>
<evidence type="ECO:0000256" key="1">
    <source>
        <dbReference type="SAM" id="MobiDB-lite"/>
    </source>
</evidence>
<evidence type="ECO:0000313" key="3">
    <source>
        <dbReference type="Proteomes" id="UP000625711"/>
    </source>
</evidence>
<feature type="region of interest" description="Disordered" evidence="1">
    <location>
        <begin position="56"/>
        <end position="90"/>
    </location>
</feature>
<feature type="compositionally biased region" description="Basic and acidic residues" evidence="1">
    <location>
        <begin position="56"/>
        <end position="80"/>
    </location>
</feature>
<proteinExistence type="predicted"/>
<dbReference type="EMBL" id="JAACXV010014339">
    <property type="protein sequence ID" value="KAF7268178.1"/>
    <property type="molecule type" value="Genomic_DNA"/>
</dbReference>
<feature type="region of interest" description="Disordered" evidence="1">
    <location>
        <begin position="16"/>
        <end position="36"/>
    </location>
</feature>
<name>A0A834HVG9_RHYFE</name>
<keyword evidence="3" id="KW-1185">Reference proteome</keyword>
<dbReference type="Proteomes" id="UP000625711">
    <property type="component" value="Unassembled WGS sequence"/>
</dbReference>
<dbReference type="AlphaFoldDB" id="A0A834HVG9"/>
<comment type="caution">
    <text evidence="2">The sequence shown here is derived from an EMBL/GenBank/DDBJ whole genome shotgun (WGS) entry which is preliminary data.</text>
</comment>